<keyword evidence="1" id="KW-0812">Transmembrane</keyword>
<dbReference type="RefSeq" id="WP_206726730.1">
    <property type="nucleotide sequence ID" value="NZ_CP071090.1"/>
</dbReference>
<dbReference type="EMBL" id="CP071090">
    <property type="protein sequence ID" value="QSQ25173.1"/>
    <property type="molecule type" value="Genomic_DNA"/>
</dbReference>
<evidence type="ECO:0000313" key="3">
    <source>
        <dbReference type="Proteomes" id="UP000662747"/>
    </source>
</evidence>
<evidence type="ECO:0000256" key="1">
    <source>
        <dbReference type="SAM" id="Phobius"/>
    </source>
</evidence>
<reference evidence="2 3" key="1">
    <citation type="submission" date="2021-02" db="EMBL/GenBank/DDBJ databases">
        <title>De Novo genome assembly of isolated myxobacteria.</title>
        <authorList>
            <person name="Stevens D.C."/>
        </authorList>
    </citation>
    <scope>NUCLEOTIDE SEQUENCE [LARGE SCALE GENOMIC DNA]</scope>
    <source>
        <strain evidence="3">SCPEA02</strain>
    </source>
</reference>
<proteinExistence type="predicted"/>
<protein>
    <submittedName>
        <fullName evidence="2">Uncharacterized protein</fullName>
    </submittedName>
</protein>
<sequence>MPTRVNERLESISVVDLVRRAHSSMSPPAAFALLGEEPVPLELPPLTAASPEGIEERLREIDRHLEGDVPRDDVELLSAPLVPPVELGALAGLPMAGSLAELDGAVDLLESEEAAGPLLLGGESVIKRLLGNVYAKVVSVLRDARAAWLGFHTELAREGAMDVRLGVALDGDASATLPLTAPQDEEALGRACETASKGLGESIERYRTIIRLSALVIQVIATVLSLVTLPWAKALRLLASALRDLFRLVRE</sequence>
<keyword evidence="1" id="KW-1133">Transmembrane helix</keyword>
<gene>
    <name evidence="2" type="ORF">JY651_09680</name>
</gene>
<keyword evidence="1" id="KW-0472">Membrane</keyword>
<keyword evidence="3" id="KW-1185">Reference proteome</keyword>
<name>A0ABX7P403_9BACT</name>
<feature type="transmembrane region" description="Helical" evidence="1">
    <location>
        <begin position="212"/>
        <end position="232"/>
    </location>
</feature>
<accession>A0ABX7P403</accession>
<organism evidence="2 3">
    <name type="scientific">Pyxidicoccus parkwayensis</name>
    <dbReference type="NCBI Taxonomy" id="2813578"/>
    <lineage>
        <taxon>Bacteria</taxon>
        <taxon>Pseudomonadati</taxon>
        <taxon>Myxococcota</taxon>
        <taxon>Myxococcia</taxon>
        <taxon>Myxococcales</taxon>
        <taxon>Cystobacterineae</taxon>
        <taxon>Myxococcaceae</taxon>
        <taxon>Pyxidicoccus</taxon>
    </lineage>
</organism>
<evidence type="ECO:0000313" key="2">
    <source>
        <dbReference type="EMBL" id="QSQ25173.1"/>
    </source>
</evidence>
<dbReference type="Proteomes" id="UP000662747">
    <property type="component" value="Chromosome"/>
</dbReference>